<evidence type="ECO:0000313" key="3">
    <source>
        <dbReference type="EMBL" id="GHC45968.1"/>
    </source>
</evidence>
<proteinExistence type="predicted"/>
<feature type="transmembrane region" description="Helical" evidence="2">
    <location>
        <begin position="7"/>
        <end position="24"/>
    </location>
</feature>
<accession>A0A918TFE5</accession>
<keyword evidence="2" id="KW-0812">Transmembrane</keyword>
<gene>
    <name evidence="3" type="ORF">GCM10007100_09320</name>
</gene>
<reference evidence="3" key="2">
    <citation type="submission" date="2020-09" db="EMBL/GenBank/DDBJ databases">
        <authorList>
            <person name="Sun Q."/>
            <person name="Kim S."/>
        </authorList>
    </citation>
    <scope>NUCLEOTIDE SEQUENCE</scope>
    <source>
        <strain evidence="3">KCTC 12988</strain>
    </source>
</reference>
<dbReference type="EMBL" id="BMXI01000003">
    <property type="protein sequence ID" value="GHC45968.1"/>
    <property type="molecule type" value="Genomic_DNA"/>
</dbReference>
<evidence type="ECO:0000256" key="2">
    <source>
        <dbReference type="SAM" id="Phobius"/>
    </source>
</evidence>
<dbReference type="AlphaFoldDB" id="A0A918TFE5"/>
<keyword evidence="2" id="KW-0472">Membrane</keyword>
<evidence type="ECO:0000313" key="4">
    <source>
        <dbReference type="Proteomes" id="UP000644507"/>
    </source>
</evidence>
<keyword evidence="4" id="KW-1185">Reference proteome</keyword>
<dbReference type="Proteomes" id="UP000644507">
    <property type="component" value="Unassembled WGS sequence"/>
</dbReference>
<dbReference type="RefSeq" id="WP_189567786.1">
    <property type="nucleotide sequence ID" value="NZ_BMXI01000003.1"/>
</dbReference>
<sequence length="315" mass="35639">MSSIKQVAGIVIGVVIGLVGGMLFKSSLPPEKDSAAEQLEIQRHELKSARNRLAVLEAERRRGDLASGQAARDIAADIRAGREVDLDDVFALTKPYLADISPLMERMRLKEEKRRSEEIAGEMARKYDLTKIQQARLEDWMAAESQVNAEKFRMVLEDEESDFEDFIRATEENAEFGDLDDFMESELSGEKLAEYKAERLVERSENVTSEANRKLHRLHEVVDLDVSQQDAAFLLFARGSGDYEEGMVVDGMQGTQGGLSVAQRNAEVMSLLRPEQQAQYQSYQAEQREEANRELQEVGLKLPADWDLFEDDLFD</sequence>
<evidence type="ECO:0000256" key="1">
    <source>
        <dbReference type="SAM" id="Coils"/>
    </source>
</evidence>
<keyword evidence="1" id="KW-0175">Coiled coil</keyword>
<feature type="coiled-coil region" evidence="1">
    <location>
        <begin position="32"/>
        <end position="59"/>
    </location>
</feature>
<name>A0A918TFE5_9BACT</name>
<keyword evidence="2" id="KW-1133">Transmembrane helix</keyword>
<protein>
    <submittedName>
        <fullName evidence="3">Uncharacterized protein</fullName>
    </submittedName>
</protein>
<reference evidence="3" key="1">
    <citation type="journal article" date="2014" name="Int. J. Syst. Evol. Microbiol.">
        <title>Complete genome sequence of Corynebacterium casei LMG S-19264T (=DSM 44701T), isolated from a smear-ripened cheese.</title>
        <authorList>
            <consortium name="US DOE Joint Genome Institute (JGI-PGF)"/>
            <person name="Walter F."/>
            <person name="Albersmeier A."/>
            <person name="Kalinowski J."/>
            <person name="Ruckert C."/>
        </authorList>
    </citation>
    <scope>NUCLEOTIDE SEQUENCE</scope>
    <source>
        <strain evidence="3">KCTC 12988</strain>
    </source>
</reference>
<organism evidence="3 4">
    <name type="scientific">Roseibacillus persicicus</name>
    <dbReference type="NCBI Taxonomy" id="454148"/>
    <lineage>
        <taxon>Bacteria</taxon>
        <taxon>Pseudomonadati</taxon>
        <taxon>Verrucomicrobiota</taxon>
        <taxon>Verrucomicrobiia</taxon>
        <taxon>Verrucomicrobiales</taxon>
        <taxon>Verrucomicrobiaceae</taxon>
        <taxon>Roseibacillus</taxon>
    </lineage>
</organism>
<comment type="caution">
    <text evidence="3">The sequence shown here is derived from an EMBL/GenBank/DDBJ whole genome shotgun (WGS) entry which is preliminary data.</text>
</comment>